<feature type="compositionally biased region" description="Polar residues" evidence="1">
    <location>
        <begin position="219"/>
        <end position="235"/>
    </location>
</feature>
<feature type="region of interest" description="Disordered" evidence="1">
    <location>
        <begin position="1"/>
        <end position="28"/>
    </location>
</feature>
<name>A0AAE8MKU2_9HYPO</name>
<feature type="region of interest" description="Disordered" evidence="1">
    <location>
        <begin position="219"/>
        <end position="371"/>
    </location>
</feature>
<feature type="compositionally biased region" description="Basic and acidic residues" evidence="1">
    <location>
        <begin position="249"/>
        <end position="259"/>
    </location>
</feature>
<organism evidence="2 3">
    <name type="scientific">Fusarium torulosum</name>
    <dbReference type="NCBI Taxonomy" id="33205"/>
    <lineage>
        <taxon>Eukaryota</taxon>
        <taxon>Fungi</taxon>
        <taxon>Dikarya</taxon>
        <taxon>Ascomycota</taxon>
        <taxon>Pezizomycotina</taxon>
        <taxon>Sordariomycetes</taxon>
        <taxon>Hypocreomycetidae</taxon>
        <taxon>Hypocreales</taxon>
        <taxon>Nectriaceae</taxon>
        <taxon>Fusarium</taxon>
    </lineage>
</organism>
<feature type="compositionally biased region" description="Polar residues" evidence="1">
    <location>
        <begin position="278"/>
        <end position="298"/>
    </location>
</feature>
<gene>
    <name evidence="2" type="ORF">FTOL_12415</name>
</gene>
<dbReference type="EMBL" id="ONZP01000588">
    <property type="protein sequence ID" value="SPJ87946.1"/>
    <property type="molecule type" value="Genomic_DNA"/>
</dbReference>
<proteinExistence type="predicted"/>
<reference evidence="2" key="1">
    <citation type="submission" date="2018-03" db="EMBL/GenBank/DDBJ databases">
        <authorList>
            <person name="Guldener U."/>
        </authorList>
    </citation>
    <scope>NUCLEOTIDE SEQUENCE</scope>
</reference>
<sequence>MSQPRPTTSSMDTLSTDPSQLSSIERSPFQSSCGTYSWPLANPVSNSWNDNFTLLEAFGASDFTQVLPLPGLCTPFTNPNTGLYPMNSFPLNQLYGDHHLLPCNPPSTPFMAGVDTTNPSMFSRWHGDTHQLDWNAEMNLGSIGIVSSEHKDETQFSQQRNTSYVATETLPAPSLDIMDPQRMFPDLDKAKHNTPTQESCLQLPDDPFAALFMRQDTLARSSTADSEGPSSTIPDSCQDGIPLYAESNTSRKESTHPSHAEVLVPQSGYPQAPGTPEFRSQGNYESSTPQSCPSPTGEKSNKPREGKTQQTPLKQLMPSLRPENRFEDRSTGPSRCVAEPRPRLHMKRKHTRDVEEDETPTVPETQHKRKSARNLKLLRLEAKHVSISNTTYKWSSRGWVPEYGLERVPTHFIDTEIVDEIQFTLNSGNFQTVWFSRARGNNTEDSQWEGLDGSGIYKISLSEHDIEFVLKDAKEQFSRNTSIIAILIR</sequence>
<keyword evidence="3" id="KW-1185">Reference proteome</keyword>
<evidence type="ECO:0000313" key="3">
    <source>
        <dbReference type="Proteomes" id="UP001187734"/>
    </source>
</evidence>
<protein>
    <submittedName>
        <fullName evidence="2">Uncharacterized protein</fullName>
    </submittedName>
</protein>
<evidence type="ECO:0000313" key="2">
    <source>
        <dbReference type="EMBL" id="SPJ87946.1"/>
    </source>
</evidence>
<dbReference type="Proteomes" id="UP001187734">
    <property type="component" value="Unassembled WGS sequence"/>
</dbReference>
<evidence type="ECO:0000256" key="1">
    <source>
        <dbReference type="SAM" id="MobiDB-lite"/>
    </source>
</evidence>
<dbReference type="AlphaFoldDB" id="A0AAE8MKU2"/>
<comment type="caution">
    <text evidence="2">The sequence shown here is derived from an EMBL/GenBank/DDBJ whole genome shotgun (WGS) entry which is preliminary data.</text>
</comment>
<accession>A0AAE8MKU2</accession>